<feature type="region of interest" description="Disordered" evidence="1">
    <location>
        <begin position="355"/>
        <end position="388"/>
    </location>
</feature>
<comment type="caution">
    <text evidence="2">The sequence shown here is derived from an EMBL/GenBank/DDBJ whole genome shotgun (WGS) entry which is preliminary data.</text>
</comment>
<feature type="compositionally biased region" description="Pro residues" evidence="1">
    <location>
        <begin position="35"/>
        <end position="58"/>
    </location>
</feature>
<feature type="compositionally biased region" description="Low complexity" evidence="1">
    <location>
        <begin position="59"/>
        <end position="69"/>
    </location>
</feature>
<proteinExistence type="predicted"/>
<accession>A0ABV3DR06</accession>
<keyword evidence="3" id="KW-1185">Reference proteome</keyword>
<reference evidence="2 3" key="1">
    <citation type="submission" date="2024-06" db="EMBL/GenBank/DDBJ databases">
        <title>The Natural Products Discovery Center: Release of the First 8490 Sequenced Strains for Exploring Actinobacteria Biosynthetic Diversity.</title>
        <authorList>
            <person name="Kalkreuter E."/>
            <person name="Kautsar S.A."/>
            <person name="Yang D."/>
            <person name="Bader C.D."/>
            <person name="Teijaro C.N."/>
            <person name="Fluegel L."/>
            <person name="Davis C.M."/>
            <person name="Simpson J.R."/>
            <person name="Lauterbach L."/>
            <person name="Steele A.D."/>
            <person name="Gui C."/>
            <person name="Meng S."/>
            <person name="Li G."/>
            <person name="Viehrig K."/>
            <person name="Ye F."/>
            <person name="Su P."/>
            <person name="Kiefer A.F."/>
            <person name="Nichols A."/>
            <person name="Cepeda A.J."/>
            <person name="Yan W."/>
            <person name="Fan B."/>
            <person name="Jiang Y."/>
            <person name="Adhikari A."/>
            <person name="Zheng C.-J."/>
            <person name="Schuster L."/>
            <person name="Cowan T.M."/>
            <person name="Smanski M.J."/>
            <person name="Chevrette M.G."/>
            <person name="De Carvalho L.P.S."/>
            <person name="Shen B."/>
        </authorList>
    </citation>
    <scope>NUCLEOTIDE SEQUENCE [LARGE SCALE GENOMIC DNA]</scope>
    <source>
        <strain evidence="2 3">NPDC048946</strain>
    </source>
</reference>
<evidence type="ECO:0008006" key="4">
    <source>
        <dbReference type="Google" id="ProtNLM"/>
    </source>
</evidence>
<dbReference type="Proteomes" id="UP001551482">
    <property type="component" value="Unassembled WGS sequence"/>
</dbReference>
<feature type="region of interest" description="Disordered" evidence="1">
    <location>
        <begin position="1"/>
        <end position="94"/>
    </location>
</feature>
<dbReference type="EMBL" id="JBEZFP010000085">
    <property type="protein sequence ID" value="MEU8137314.1"/>
    <property type="molecule type" value="Genomic_DNA"/>
</dbReference>
<evidence type="ECO:0000256" key="1">
    <source>
        <dbReference type="SAM" id="MobiDB-lite"/>
    </source>
</evidence>
<name>A0ABV3DR06_9ACTN</name>
<dbReference type="RefSeq" id="WP_358359037.1">
    <property type="nucleotide sequence ID" value="NZ_JBEZFP010000085.1"/>
</dbReference>
<gene>
    <name evidence="2" type="ORF">AB0C36_27850</name>
</gene>
<evidence type="ECO:0000313" key="2">
    <source>
        <dbReference type="EMBL" id="MEU8137314.1"/>
    </source>
</evidence>
<protein>
    <recommendedName>
        <fullName evidence="4">ATP/GTP-binding protein</fullName>
    </recommendedName>
</protein>
<dbReference type="InterPro" id="IPR027417">
    <property type="entry name" value="P-loop_NTPase"/>
</dbReference>
<sequence>MRQWLGSMPPPDPDFDDTAGDSRPPPDRFARPAPASGPAPGSAPGPTGGPAPAPPPGVSVPLSRAAAPAYAPPAQPAPATAAAPGGTPGAPGAPGNDVRVALWGASGSGKSTYLWALPRALHGKAGRSDGWTITPLDDTSRTYLADAETALVVDRVLPQGTLSSLSVRWLLARSSRSPFDRLRPAPASRILLTVEDRPGGDYKDALDAAVAQLADADAIIYLYDPVSDSRERSETFQAFSSTLRAVSNRMLRNGQLREDGRLPQHLAVCVTKFDDPAIFDRACRGNWATQSDTKPYLPRIADRYAHDFFAELCKSTGGTGEEVRRLIQDSFMKERVRYYVTSSIGFNLDHEDEFDPDDYGNLDHEPAPQRGPRRPGADTSPQYRERLRSIPVPVNVLEPLVDLDRLVRRDRRGGLLRSRSGGTAGRRP</sequence>
<organism evidence="2 3">
    <name type="scientific">Streptodolium elevatio</name>
    <dbReference type="NCBI Taxonomy" id="3157996"/>
    <lineage>
        <taxon>Bacteria</taxon>
        <taxon>Bacillati</taxon>
        <taxon>Actinomycetota</taxon>
        <taxon>Actinomycetes</taxon>
        <taxon>Kitasatosporales</taxon>
        <taxon>Streptomycetaceae</taxon>
        <taxon>Streptodolium</taxon>
    </lineage>
</organism>
<evidence type="ECO:0000313" key="3">
    <source>
        <dbReference type="Proteomes" id="UP001551482"/>
    </source>
</evidence>
<dbReference type="SUPFAM" id="SSF52540">
    <property type="entry name" value="P-loop containing nucleoside triphosphate hydrolases"/>
    <property type="match status" value="1"/>
</dbReference>